<accession>A0A5B6W0N3</accession>
<comment type="caution">
    <text evidence="1">The sequence shown here is derived from an EMBL/GenBank/DDBJ whole genome shotgun (WGS) entry which is preliminary data.</text>
</comment>
<dbReference type="OrthoDB" id="2019149at2759"/>
<evidence type="ECO:0000313" key="1">
    <source>
        <dbReference type="EMBL" id="KAA3475281.1"/>
    </source>
</evidence>
<dbReference type="Proteomes" id="UP000325315">
    <property type="component" value="Unassembled WGS sequence"/>
</dbReference>
<proteinExistence type="predicted"/>
<organism evidence="1 2">
    <name type="scientific">Gossypium australe</name>
    <dbReference type="NCBI Taxonomy" id="47621"/>
    <lineage>
        <taxon>Eukaryota</taxon>
        <taxon>Viridiplantae</taxon>
        <taxon>Streptophyta</taxon>
        <taxon>Embryophyta</taxon>
        <taxon>Tracheophyta</taxon>
        <taxon>Spermatophyta</taxon>
        <taxon>Magnoliopsida</taxon>
        <taxon>eudicotyledons</taxon>
        <taxon>Gunneridae</taxon>
        <taxon>Pentapetalae</taxon>
        <taxon>rosids</taxon>
        <taxon>malvids</taxon>
        <taxon>Malvales</taxon>
        <taxon>Malvaceae</taxon>
        <taxon>Malvoideae</taxon>
        <taxon>Gossypium</taxon>
    </lineage>
</organism>
<keyword evidence="2" id="KW-1185">Reference proteome</keyword>
<protein>
    <submittedName>
        <fullName evidence="1">Pectinesterase-like</fullName>
    </submittedName>
</protein>
<gene>
    <name evidence="1" type="ORF">EPI10_025483</name>
</gene>
<dbReference type="AlphaFoldDB" id="A0A5B6W0N3"/>
<sequence>MLFEGNDNVSCEKTLYYAKCSNCSPGANLNVRGYHKINRAIAMKFTIQSFLLSIENWLLLIDIPFTIALGY</sequence>
<reference evidence="2" key="1">
    <citation type="journal article" date="2019" name="Plant Biotechnol. J.">
        <title>Genome sequencing of the Australian wild diploid species Gossypium australe highlights disease resistance and delayed gland morphogenesis.</title>
        <authorList>
            <person name="Cai Y."/>
            <person name="Cai X."/>
            <person name="Wang Q."/>
            <person name="Wang P."/>
            <person name="Zhang Y."/>
            <person name="Cai C."/>
            <person name="Xu Y."/>
            <person name="Wang K."/>
            <person name="Zhou Z."/>
            <person name="Wang C."/>
            <person name="Geng S."/>
            <person name="Li B."/>
            <person name="Dong Q."/>
            <person name="Hou Y."/>
            <person name="Wang H."/>
            <person name="Ai P."/>
            <person name="Liu Z."/>
            <person name="Yi F."/>
            <person name="Sun M."/>
            <person name="An G."/>
            <person name="Cheng J."/>
            <person name="Zhang Y."/>
            <person name="Shi Q."/>
            <person name="Xie Y."/>
            <person name="Shi X."/>
            <person name="Chang Y."/>
            <person name="Huang F."/>
            <person name="Chen Y."/>
            <person name="Hong S."/>
            <person name="Mi L."/>
            <person name="Sun Q."/>
            <person name="Zhang L."/>
            <person name="Zhou B."/>
            <person name="Peng R."/>
            <person name="Zhang X."/>
            <person name="Liu F."/>
        </authorList>
    </citation>
    <scope>NUCLEOTIDE SEQUENCE [LARGE SCALE GENOMIC DNA]</scope>
    <source>
        <strain evidence="2">cv. PA1801</strain>
    </source>
</reference>
<evidence type="ECO:0000313" key="2">
    <source>
        <dbReference type="Proteomes" id="UP000325315"/>
    </source>
</evidence>
<dbReference type="EMBL" id="SMMG02000005">
    <property type="protein sequence ID" value="KAA3475281.1"/>
    <property type="molecule type" value="Genomic_DNA"/>
</dbReference>
<name>A0A5B6W0N3_9ROSI</name>